<evidence type="ECO:0000313" key="2">
    <source>
        <dbReference type="Proteomes" id="UP000823775"/>
    </source>
</evidence>
<feature type="non-terminal residue" evidence="1">
    <location>
        <position position="72"/>
    </location>
</feature>
<feature type="non-terminal residue" evidence="1">
    <location>
        <position position="1"/>
    </location>
</feature>
<comment type="caution">
    <text evidence="1">The sequence shown here is derived from an EMBL/GenBank/DDBJ whole genome shotgun (WGS) entry which is preliminary data.</text>
</comment>
<sequence length="72" mass="7955">ALVPQLNDFTIVRVSVTFEALAFCRCPSASRNCFSNRGNFVPELVAFAYTLCRSQPALGRFTLAYFQCVKGA</sequence>
<gene>
    <name evidence="1" type="ORF">HAX54_051117</name>
</gene>
<evidence type="ECO:0000313" key="1">
    <source>
        <dbReference type="EMBL" id="MCE3051879.1"/>
    </source>
</evidence>
<keyword evidence="2" id="KW-1185">Reference proteome</keyword>
<organism evidence="1 2">
    <name type="scientific">Datura stramonium</name>
    <name type="common">Jimsonweed</name>
    <name type="synonym">Common thornapple</name>
    <dbReference type="NCBI Taxonomy" id="4076"/>
    <lineage>
        <taxon>Eukaryota</taxon>
        <taxon>Viridiplantae</taxon>
        <taxon>Streptophyta</taxon>
        <taxon>Embryophyta</taxon>
        <taxon>Tracheophyta</taxon>
        <taxon>Spermatophyta</taxon>
        <taxon>Magnoliopsida</taxon>
        <taxon>eudicotyledons</taxon>
        <taxon>Gunneridae</taxon>
        <taxon>Pentapetalae</taxon>
        <taxon>asterids</taxon>
        <taxon>lamiids</taxon>
        <taxon>Solanales</taxon>
        <taxon>Solanaceae</taxon>
        <taxon>Solanoideae</taxon>
        <taxon>Datureae</taxon>
        <taxon>Datura</taxon>
    </lineage>
</organism>
<name>A0ABS8WP24_DATST</name>
<dbReference type="EMBL" id="JACEIK010009020">
    <property type="protein sequence ID" value="MCE3051879.1"/>
    <property type="molecule type" value="Genomic_DNA"/>
</dbReference>
<protein>
    <submittedName>
        <fullName evidence="1">Uncharacterized protein</fullName>
    </submittedName>
</protein>
<accession>A0ABS8WP24</accession>
<proteinExistence type="predicted"/>
<reference evidence="1 2" key="1">
    <citation type="journal article" date="2021" name="BMC Genomics">
        <title>Datura genome reveals duplications of psychoactive alkaloid biosynthetic genes and high mutation rate following tissue culture.</title>
        <authorList>
            <person name="Rajewski A."/>
            <person name="Carter-House D."/>
            <person name="Stajich J."/>
            <person name="Litt A."/>
        </authorList>
    </citation>
    <scope>NUCLEOTIDE SEQUENCE [LARGE SCALE GENOMIC DNA]</scope>
    <source>
        <strain evidence="1">AR-01</strain>
    </source>
</reference>
<dbReference type="Proteomes" id="UP000823775">
    <property type="component" value="Unassembled WGS sequence"/>
</dbReference>